<feature type="transmembrane region" description="Helical" evidence="1">
    <location>
        <begin position="436"/>
        <end position="454"/>
    </location>
</feature>
<feature type="transmembrane region" description="Helical" evidence="1">
    <location>
        <begin position="105"/>
        <end position="129"/>
    </location>
</feature>
<feature type="transmembrane region" description="Helical" evidence="1">
    <location>
        <begin position="529"/>
        <end position="552"/>
    </location>
</feature>
<name>A0A934VTU7_9BACT</name>
<keyword evidence="3" id="KW-1185">Reference proteome</keyword>
<feature type="transmembrane region" description="Helical" evidence="1">
    <location>
        <begin position="288"/>
        <end position="315"/>
    </location>
</feature>
<evidence type="ECO:0000256" key="1">
    <source>
        <dbReference type="SAM" id="Phobius"/>
    </source>
</evidence>
<feature type="transmembrane region" description="Helical" evidence="1">
    <location>
        <begin position="63"/>
        <end position="85"/>
    </location>
</feature>
<dbReference type="RefSeq" id="WP_200358198.1">
    <property type="nucleotide sequence ID" value="NZ_JAENIL010000061.1"/>
</dbReference>
<dbReference type="AlphaFoldDB" id="A0A934VTU7"/>
<feature type="transmembrane region" description="Helical" evidence="1">
    <location>
        <begin position="36"/>
        <end position="57"/>
    </location>
</feature>
<keyword evidence="1" id="KW-0812">Transmembrane</keyword>
<keyword evidence="1" id="KW-0472">Membrane</keyword>
<dbReference type="EMBL" id="JAENIL010000061">
    <property type="protein sequence ID" value="MBK1879874.1"/>
    <property type="molecule type" value="Genomic_DNA"/>
</dbReference>
<evidence type="ECO:0000313" key="3">
    <source>
        <dbReference type="Proteomes" id="UP000617628"/>
    </source>
</evidence>
<feature type="transmembrane region" description="Helical" evidence="1">
    <location>
        <begin position="502"/>
        <end position="523"/>
    </location>
</feature>
<reference evidence="2" key="1">
    <citation type="submission" date="2021-01" db="EMBL/GenBank/DDBJ databases">
        <title>Modified the classification status of verrucomicrobia.</title>
        <authorList>
            <person name="Feng X."/>
        </authorList>
    </citation>
    <scope>NUCLEOTIDE SEQUENCE</scope>
    <source>
        <strain evidence="2">KCTC 13126</strain>
    </source>
</reference>
<feature type="transmembrane region" description="Helical" evidence="1">
    <location>
        <begin position="460"/>
        <end position="482"/>
    </location>
</feature>
<keyword evidence="1" id="KW-1133">Transmembrane helix</keyword>
<feature type="transmembrane region" description="Helical" evidence="1">
    <location>
        <begin position="255"/>
        <end position="276"/>
    </location>
</feature>
<accession>A0A934VTU7</accession>
<proteinExistence type="predicted"/>
<gene>
    <name evidence="2" type="ORF">JIN87_23520</name>
</gene>
<feature type="transmembrane region" description="Helical" evidence="1">
    <location>
        <begin position="149"/>
        <end position="166"/>
    </location>
</feature>
<organism evidence="2 3">
    <name type="scientific">Pelagicoccus mobilis</name>
    <dbReference type="NCBI Taxonomy" id="415221"/>
    <lineage>
        <taxon>Bacteria</taxon>
        <taxon>Pseudomonadati</taxon>
        <taxon>Verrucomicrobiota</taxon>
        <taxon>Opitutia</taxon>
        <taxon>Puniceicoccales</taxon>
        <taxon>Pelagicoccaceae</taxon>
        <taxon>Pelagicoccus</taxon>
    </lineage>
</organism>
<sequence>MSQDRASQELEMLRDAKKEGGLATLKTYTKLSGPGWLQSAITLGGGSLSGALFLGVIGGYEFMWVQMLAMIMGVIMLSAISYVTLSTEASPFRSLKDNINPVLAWGWLIASMMANLVWVLPQYSLAYAALSQNLMPEAFANATGDGSKYLVSIIIFAIVTGITLCYGSKGLGIKIYEWTLKIVVAGIVISFMGVVIKLATSAEDFSMGEVLVGFIPDFGTWFRPAQTYEAFLATLDPEARDYWTEQIVSAQRTRLIGAASAAVGINMTFLLPYSMLNKGWKKDHRGLAIFDLSTGMVIPFVIAVSCVVIAAAYMFHGKPFEGLLIEENGIVQVDETNKGYGAYSGMIAGRDSAAAANPDFSATLSDGEKRIAALLINRDTGAFANSLSTLTENKAFSNTVFGIGVLAMALSTISMLMLISGFVFSEMLGVPHGGMVHKVGILCGGTGILWPLLWSGGSKAFLAIVTSTIGYIFLPISFLAFFLMMNSKSVLGDELPQGGKRVLWNVLMGISLIITGSAAAYTATTKVLFGFPIGTVGLVGFVVAVIAGQIYMAKKR</sequence>
<protein>
    <submittedName>
        <fullName evidence="2">Divalent metal cation transporter</fullName>
    </submittedName>
</protein>
<feature type="transmembrane region" description="Helical" evidence="1">
    <location>
        <begin position="178"/>
        <end position="199"/>
    </location>
</feature>
<dbReference type="Proteomes" id="UP000617628">
    <property type="component" value="Unassembled WGS sequence"/>
</dbReference>
<feature type="transmembrane region" description="Helical" evidence="1">
    <location>
        <begin position="400"/>
        <end position="424"/>
    </location>
</feature>
<comment type="caution">
    <text evidence="2">The sequence shown here is derived from an EMBL/GenBank/DDBJ whole genome shotgun (WGS) entry which is preliminary data.</text>
</comment>
<evidence type="ECO:0000313" key="2">
    <source>
        <dbReference type="EMBL" id="MBK1879874.1"/>
    </source>
</evidence>